<evidence type="ECO:0000313" key="2">
    <source>
        <dbReference type="Proteomes" id="UP001055879"/>
    </source>
</evidence>
<gene>
    <name evidence="1" type="ORF">L6452_02862</name>
</gene>
<keyword evidence="2" id="KW-1185">Reference proteome</keyword>
<reference evidence="2" key="1">
    <citation type="journal article" date="2022" name="Mol. Ecol. Resour.">
        <title>The genomes of chicory, endive, great burdock and yacon provide insights into Asteraceae palaeo-polyploidization history and plant inulin production.</title>
        <authorList>
            <person name="Fan W."/>
            <person name="Wang S."/>
            <person name="Wang H."/>
            <person name="Wang A."/>
            <person name="Jiang F."/>
            <person name="Liu H."/>
            <person name="Zhao H."/>
            <person name="Xu D."/>
            <person name="Zhang Y."/>
        </authorList>
    </citation>
    <scope>NUCLEOTIDE SEQUENCE [LARGE SCALE GENOMIC DNA]</scope>
    <source>
        <strain evidence="2">cv. Niubang</strain>
    </source>
</reference>
<evidence type="ECO:0000313" key="1">
    <source>
        <dbReference type="EMBL" id="KAI3771695.1"/>
    </source>
</evidence>
<sequence length="300" mass="33882">MQKIAITDCTPGKTEDVAELTQTSEDDSRCNGNDSSDHRLKKESTEPAWSRHCAESNRGLSVSENHHSEVKKHGVRKSKGLQDGRKKYLELDFNDENIALLQNESEIPIEDLLARYRQDSDVNRSTEDDSVSKDASESEDLSDSSTQQDDAVNLQHIPLDEVRSPIEIPVDCCRDIQHVSMDEADLRTEHDPVKCSTSEQEDKRDQMVDDGEENDDRIADAAVARSAQPTGNTFLTTKVQTKYPFLLKFWLLEYQHIGLDWLVTMYEQRLNGDEMGLGKTIALLAHLACEKGIWGPHLID</sequence>
<comment type="caution">
    <text evidence="1">The sequence shown here is derived from an EMBL/GenBank/DDBJ whole genome shotgun (WGS) entry which is preliminary data.</text>
</comment>
<dbReference type="Proteomes" id="UP001055879">
    <property type="component" value="Linkage Group LG01"/>
</dbReference>
<proteinExistence type="predicted"/>
<accession>A0ACB9FLG2</accession>
<protein>
    <submittedName>
        <fullName evidence="1">Uncharacterized protein</fullName>
    </submittedName>
</protein>
<organism evidence="1 2">
    <name type="scientific">Arctium lappa</name>
    <name type="common">Greater burdock</name>
    <name type="synonym">Lappa major</name>
    <dbReference type="NCBI Taxonomy" id="4217"/>
    <lineage>
        <taxon>Eukaryota</taxon>
        <taxon>Viridiplantae</taxon>
        <taxon>Streptophyta</taxon>
        <taxon>Embryophyta</taxon>
        <taxon>Tracheophyta</taxon>
        <taxon>Spermatophyta</taxon>
        <taxon>Magnoliopsida</taxon>
        <taxon>eudicotyledons</taxon>
        <taxon>Gunneridae</taxon>
        <taxon>Pentapetalae</taxon>
        <taxon>asterids</taxon>
        <taxon>campanulids</taxon>
        <taxon>Asterales</taxon>
        <taxon>Asteraceae</taxon>
        <taxon>Carduoideae</taxon>
        <taxon>Cardueae</taxon>
        <taxon>Arctiinae</taxon>
        <taxon>Arctium</taxon>
    </lineage>
</organism>
<name>A0ACB9FLG2_ARCLA</name>
<reference evidence="1 2" key="2">
    <citation type="journal article" date="2022" name="Mol. Ecol. Resour.">
        <title>The genomes of chicory, endive, great burdock and yacon provide insights into Asteraceae paleo-polyploidization history and plant inulin production.</title>
        <authorList>
            <person name="Fan W."/>
            <person name="Wang S."/>
            <person name="Wang H."/>
            <person name="Wang A."/>
            <person name="Jiang F."/>
            <person name="Liu H."/>
            <person name="Zhao H."/>
            <person name="Xu D."/>
            <person name="Zhang Y."/>
        </authorList>
    </citation>
    <scope>NUCLEOTIDE SEQUENCE [LARGE SCALE GENOMIC DNA]</scope>
    <source>
        <strain evidence="2">cv. Niubang</strain>
    </source>
</reference>
<dbReference type="EMBL" id="CM042047">
    <property type="protein sequence ID" value="KAI3771695.1"/>
    <property type="molecule type" value="Genomic_DNA"/>
</dbReference>